<dbReference type="RefSeq" id="WP_211649425.1">
    <property type="nucleotide sequence ID" value="NZ_JAFEVO010000001.1"/>
</dbReference>
<dbReference type="Proteomes" id="UP000811492">
    <property type="component" value="Unassembled WGS sequence"/>
</dbReference>
<proteinExistence type="predicted"/>
<name>A0ABS5M5D1_9MICO</name>
<evidence type="ECO:0000313" key="1">
    <source>
        <dbReference type="EMBL" id="MBS3182407.1"/>
    </source>
</evidence>
<comment type="caution">
    <text evidence="1">The sequence shown here is derived from an EMBL/GenBank/DDBJ whole genome shotgun (WGS) entry which is preliminary data.</text>
</comment>
<dbReference type="EMBL" id="JAFEVO010000001">
    <property type="protein sequence ID" value="MBS3182407.1"/>
    <property type="molecule type" value="Genomic_DNA"/>
</dbReference>
<gene>
    <name evidence="1" type="ORF">JSQ98_09410</name>
</gene>
<protein>
    <submittedName>
        <fullName evidence="1">Uncharacterized protein</fullName>
    </submittedName>
</protein>
<organism evidence="1 2">
    <name type="scientific">Leucobacter manosquensis</name>
    <dbReference type="NCBI Taxonomy" id="2810611"/>
    <lineage>
        <taxon>Bacteria</taxon>
        <taxon>Bacillati</taxon>
        <taxon>Actinomycetota</taxon>
        <taxon>Actinomycetes</taxon>
        <taxon>Micrococcales</taxon>
        <taxon>Microbacteriaceae</taxon>
        <taxon>Leucobacter</taxon>
    </lineage>
</organism>
<sequence>MKTTVWYCDACHEEIYDLLDALVTWRITDAHKASGFAITHQGPCDIDANELSLELTEFLGEDGLERLLALLSHGPFLNTAEQPKIADMDAFVDFFRRLQTPGYEEARLYFDHPTVKQQVSEANGYAPYTRRCLEWIIDTGRASN</sequence>
<accession>A0ABS5M5D1</accession>
<keyword evidence="2" id="KW-1185">Reference proteome</keyword>
<evidence type="ECO:0000313" key="2">
    <source>
        <dbReference type="Proteomes" id="UP000811492"/>
    </source>
</evidence>
<reference evidence="1 2" key="1">
    <citation type="submission" date="2021-02" db="EMBL/GenBank/DDBJ databases">
        <title>Draft genome and description of Leucobacter sp nov strain Marseille-Q4368.</title>
        <authorList>
            <person name="Boxberger M."/>
            <person name="La Scola B."/>
        </authorList>
    </citation>
    <scope>NUCLEOTIDE SEQUENCE [LARGE SCALE GENOMIC DNA]</scope>
    <source>
        <strain evidence="1 2">Marseille-Q4368</strain>
    </source>
</reference>